<evidence type="ECO:0000313" key="10">
    <source>
        <dbReference type="Proteomes" id="UP000034637"/>
    </source>
</evidence>
<evidence type="ECO:0000256" key="5">
    <source>
        <dbReference type="ARBA" id="ARBA00022989"/>
    </source>
</evidence>
<feature type="transmembrane region" description="Helical" evidence="7">
    <location>
        <begin position="378"/>
        <end position="399"/>
    </location>
</feature>
<organism evidence="9 10">
    <name type="scientific">Candidatus Amesbacteria bacterium GW2011_GWA1_48_9</name>
    <dbReference type="NCBI Taxonomy" id="1618355"/>
    <lineage>
        <taxon>Bacteria</taxon>
        <taxon>Candidatus Amesiibacteriota</taxon>
    </lineage>
</organism>
<dbReference type="InterPro" id="IPR036259">
    <property type="entry name" value="MFS_trans_sf"/>
</dbReference>
<feature type="transmembrane region" description="Helical" evidence="7">
    <location>
        <begin position="289"/>
        <end position="310"/>
    </location>
</feature>
<feature type="domain" description="Major facilitator superfamily (MFS) profile" evidence="8">
    <location>
        <begin position="15"/>
        <end position="404"/>
    </location>
</feature>
<evidence type="ECO:0000256" key="1">
    <source>
        <dbReference type="ARBA" id="ARBA00004651"/>
    </source>
</evidence>
<sequence length="413" mass="45534">MNKNQPFSRLLLQPNFKKLWVSQLLSQLTINLVNFSILTHIYGRTGSTIAVSLLWISYSLPALLIAPFAAGLVDRFSLRRLMVITNLLQAATVASYLLVGNNIFLLYSLVFLYSSLDQLYLPSQQASIPWLVPKALFSAANGIFFLTQQASFLVGFGLGGVFLSLLSRNVTIMLSSLFLAFAAFSVSLLPRDKIHIKSVISFDKFFQDFRQGYLFVNSHPQVRLPLALIVFFQVFTVTLSILLPSYTHRILGLDLSRSGVILIIPGALGALMFTYILPRLLKRYRKKVIIQSGFVAASASLIMLSLLGRITFVYRIWISIAVVVGLGIALASVVIPSQTLLQEKAPEALRGRVYSVLGFLMTLSTTIPLIIAASLADLLGVSTIIGLMAVLLFAGFIFIKNRGDYVLANGSWL</sequence>
<keyword evidence="6 7" id="KW-0472">Membrane</keyword>
<accession>A0A0G1UZE3</accession>
<dbReference type="SUPFAM" id="SSF103473">
    <property type="entry name" value="MFS general substrate transporter"/>
    <property type="match status" value="1"/>
</dbReference>
<evidence type="ECO:0000256" key="2">
    <source>
        <dbReference type="ARBA" id="ARBA00022448"/>
    </source>
</evidence>
<reference evidence="9 10" key="1">
    <citation type="journal article" date="2015" name="Nature">
        <title>rRNA introns, odd ribosomes, and small enigmatic genomes across a large radiation of phyla.</title>
        <authorList>
            <person name="Brown C.T."/>
            <person name="Hug L.A."/>
            <person name="Thomas B.C."/>
            <person name="Sharon I."/>
            <person name="Castelle C.J."/>
            <person name="Singh A."/>
            <person name="Wilkins M.J."/>
            <person name="Williams K.H."/>
            <person name="Banfield J.F."/>
        </authorList>
    </citation>
    <scope>NUCLEOTIDE SEQUENCE [LARGE SCALE GENOMIC DNA]</scope>
</reference>
<evidence type="ECO:0000313" key="9">
    <source>
        <dbReference type="EMBL" id="KKU99589.1"/>
    </source>
</evidence>
<comment type="caution">
    <text evidence="9">The sequence shown here is derived from an EMBL/GenBank/DDBJ whole genome shotgun (WGS) entry which is preliminary data.</text>
</comment>
<dbReference type="InterPro" id="IPR020846">
    <property type="entry name" value="MFS_dom"/>
</dbReference>
<protein>
    <submittedName>
        <fullName evidence="9">Major facilitator superfamily</fullName>
    </submittedName>
</protein>
<proteinExistence type="predicted"/>
<dbReference type="PATRIC" id="fig|1618355.3.peg.780"/>
<dbReference type="PROSITE" id="PS50850">
    <property type="entry name" value="MFS"/>
    <property type="match status" value="1"/>
</dbReference>
<keyword evidence="5 7" id="KW-1133">Transmembrane helix</keyword>
<comment type="subcellular location">
    <subcellularLocation>
        <location evidence="1">Cell membrane</location>
        <topology evidence="1">Multi-pass membrane protein</topology>
    </subcellularLocation>
</comment>
<dbReference type="GO" id="GO:0005886">
    <property type="term" value="C:plasma membrane"/>
    <property type="evidence" value="ECO:0007669"/>
    <property type="project" value="UniProtKB-SubCell"/>
</dbReference>
<dbReference type="PANTHER" id="PTHR43266">
    <property type="entry name" value="MACROLIDE-EFFLUX PROTEIN"/>
    <property type="match status" value="1"/>
</dbReference>
<feature type="transmembrane region" description="Helical" evidence="7">
    <location>
        <begin position="258"/>
        <end position="277"/>
    </location>
</feature>
<feature type="transmembrane region" description="Helical" evidence="7">
    <location>
        <begin position="170"/>
        <end position="189"/>
    </location>
</feature>
<dbReference type="AlphaFoldDB" id="A0A0G1UZE3"/>
<feature type="transmembrane region" description="Helical" evidence="7">
    <location>
        <begin position="353"/>
        <end position="372"/>
    </location>
</feature>
<evidence type="ECO:0000256" key="4">
    <source>
        <dbReference type="ARBA" id="ARBA00022692"/>
    </source>
</evidence>
<dbReference type="PANTHER" id="PTHR43266:SF2">
    <property type="entry name" value="MAJOR FACILITATOR SUPERFAMILY (MFS) PROFILE DOMAIN-CONTAINING PROTEIN"/>
    <property type="match status" value="1"/>
</dbReference>
<evidence type="ECO:0000256" key="3">
    <source>
        <dbReference type="ARBA" id="ARBA00022475"/>
    </source>
</evidence>
<dbReference type="Gene3D" id="1.20.1250.20">
    <property type="entry name" value="MFS general substrate transporter like domains"/>
    <property type="match status" value="1"/>
</dbReference>
<evidence type="ECO:0000256" key="6">
    <source>
        <dbReference type="ARBA" id="ARBA00023136"/>
    </source>
</evidence>
<name>A0A0G1UZE3_9BACT</name>
<feature type="transmembrane region" description="Helical" evidence="7">
    <location>
        <begin position="316"/>
        <end position="341"/>
    </location>
</feature>
<dbReference type="Proteomes" id="UP000034637">
    <property type="component" value="Unassembled WGS sequence"/>
</dbReference>
<evidence type="ECO:0000256" key="7">
    <source>
        <dbReference type="SAM" id="Phobius"/>
    </source>
</evidence>
<evidence type="ECO:0000259" key="8">
    <source>
        <dbReference type="PROSITE" id="PS50850"/>
    </source>
</evidence>
<keyword evidence="3" id="KW-1003">Cell membrane</keyword>
<feature type="transmembrane region" description="Helical" evidence="7">
    <location>
        <begin position="53"/>
        <end position="73"/>
    </location>
</feature>
<feature type="transmembrane region" description="Helical" evidence="7">
    <location>
        <begin position="93"/>
        <end position="114"/>
    </location>
</feature>
<dbReference type="GO" id="GO:0022857">
    <property type="term" value="F:transmembrane transporter activity"/>
    <property type="evidence" value="ECO:0007669"/>
    <property type="project" value="InterPro"/>
</dbReference>
<gene>
    <name evidence="9" type="ORF">UY33_C0027G0011</name>
</gene>
<feature type="transmembrane region" description="Helical" evidence="7">
    <location>
        <begin position="135"/>
        <end position="158"/>
    </location>
</feature>
<keyword evidence="4 7" id="KW-0812">Transmembrane</keyword>
<dbReference type="InterPro" id="IPR011701">
    <property type="entry name" value="MFS"/>
</dbReference>
<dbReference type="EMBL" id="LCPP01000027">
    <property type="protein sequence ID" value="KKU99589.1"/>
    <property type="molecule type" value="Genomic_DNA"/>
</dbReference>
<feature type="transmembrane region" description="Helical" evidence="7">
    <location>
        <begin position="224"/>
        <end position="246"/>
    </location>
</feature>
<feature type="transmembrane region" description="Helical" evidence="7">
    <location>
        <begin position="20"/>
        <end position="41"/>
    </location>
</feature>
<keyword evidence="2" id="KW-0813">Transport</keyword>
<dbReference type="Pfam" id="PF07690">
    <property type="entry name" value="MFS_1"/>
    <property type="match status" value="1"/>
</dbReference>
<dbReference type="CDD" id="cd06173">
    <property type="entry name" value="MFS_MefA_like"/>
    <property type="match status" value="1"/>
</dbReference>